<evidence type="ECO:0000313" key="3">
    <source>
        <dbReference type="Proteomes" id="UP000011717"/>
    </source>
</evidence>
<dbReference type="InterPro" id="IPR018759">
    <property type="entry name" value="BBP2_2"/>
</dbReference>
<dbReference type="SUPFAM" id="SSF56935">
    <property type="entry name" value="Porins"/>
    <property type="match status" value="1"/>
</dbReference>
<sequence length="448" mass="48710">MPAAAQSEVPAATQSEVGEGGIALPADERRSAVTSDLPTLRLSSGETSTIVSENPTDRDVRLTPQSVRGRSRPEYDPIGINVGGFTLFPELSGRAVYDSNVLAQSNGQSDLSSIVNGRLRGETNWAVNRAVVEAGIRQQEYTDLSSESGTEYDLQASGNFEYTTGGTFSVSALREHRLVDRGAVGEVLRTQKPVRLDRSSALASTRLQRGLVYGELSGRIDKYDYADARDPEGNLSNQQFRDATRYQLSAAGGVRIGPELYGFVSAERAWRRARLSSIPNRDTNELQILAGVRSEISPLWSGSVAAGYLQADFEDPAIDTRRSFALNANAEYYFTPLTTISLELDRSIQGIASVTTPAALVTSGRLSVDHELLRNLILSVSSSYEKADFEASDATTDRFGLYAGAEYRLSRRISITGGANYLTRNREDVDSGLAFSRFSANIGVNFRL</sequence>
<reference evidence="2 3" key="1">
    <citation type="journal article" date="2013" name="Genome Announc.">
        <title>Draft Genome Sequence of Strain JLT2015T, Belonging to the Family Sphingomonadaceae of the Alphaproteobacteria.</title>
        <authorList>
            <person name="Tang K."/>
            <person name="Liu K."/>
            <person name="Li S."/>
            <person name="Jiao N."/>
        </authorList>
    </citation>
    <scope>NUCLEOTIDE SEQUENCE [LARGE SCALE GENOMIC DNA]</scope>
    <source>
        <strain evidence="2 3">JLT2015</strain>
    </source>
</reference>
<evidence type="ECO:0000256" key="1">
    <source>
        <dbReference type="SAM" id="MobiDB-lite"/>
    </source>
</evidence>
<accession>M2U8R9</accession>
<gene>
    <name evidence="2" type="ORF">C725_0262</name>
</gene>
<evidence type="ECO:0000313" key="2">
    <source>
        <dbReference type="EMBL" id="EMD84332.1"/>
    </source>
</evidence>
<protein>
    <submittedName>
        <fullName evidence="2">Outer membrane protein/protective antigen OMA87</fullName>
    </submittedName>
</protein>
<dbReference type="Pfam" id="PF10082">
    <property type="entry name" value="BBP2_2"/>
    <property type="match status" value="1"/>
</dbReference>
<dbReference type="Proteomes" id="UP000011717">
    <property type="component" value="Unassembled WGS sequence"/>
</dbReference>
<feature type="region of interest" description="Disordered" evidence="1">
    <location>
        <begin position="1"/>
        <end position="36"/>
    </location>
</feature>
<organism evidence="2 3">
    <name type="scientific">Pacificimonas flava</name>
    <dbReference type="NCBI Taxonomy" id="1234595"/>
    <lineage>
        <taxon>Bacteria</taxon>
        <taxon>Pseudomonadati</taxon>
        <taxon>Pseudomonadota</taxon>
        <taxon>Alphaproteobacteria</taxon>
        <taxon>Sphingomonadales</taxon>
        <taxon>Sphingosinicellaceae</taxon>
        <taxon>Pacificimonas</taxon>
    </lineage>
</organism>
<comment type="caution">
    <text evidence="2">The sequence shown here is derived from an EMBL/GenBank/DDBJ whole genome shotgun (WGS) entry which is preliminary data.</text>
</comment>
<name>M2U8R9_9SPHN</name>
<dbReference type="EMBL" id="AMRV01000001">
    <property type="protein sequence ID" value="EMD84332.1"/>
    <property type="molecule type" value="Genomic_DNA"/>
</dbReference>
<keyword evidence="3" id="KW-1185">Reference proteome</keyword>
<dbReference type="AlphaFoldDB" id="M2U8R9"/>
<proteinExistence type="predicted"/>